<dbReference type="Proteomes" id="UP001066276">
    <property type="component" value="Chromosome 5"/>
</dbReference>
<protein>
    <submittedName>
        <fullName evidence="1">Uncharacterized protein</fullName>
    </submittedName>
</protein>
<name>A0AAV7RKF9_PLEWA</name>
<organism evidence="1 2">
    <name type="scientific">Pleurodeles waltl</name>
    <name type="common">Iberian ribbed newt</name>
    <dbReference type="NCBI Taxonomy" id="8319"/>
    <lineage>
        <taxon>Eukaryota</taxon>
        <taxon>Metazoa</taxon>
        <taxon>Chordata</taxon>
        <taxon>Craniata</taxon>
        <taxon>Vertebrata</taxon>
        <taxon>Euteleostomi</taxon>
        <taxon>Amphibia</taxon>
        <taxon>Batrachia</taxon>
        <taxon>Caudata</taxon>
        <taxon>Salamandroidea</taxon>
        <taxon>Salamandridae</taxon>
        <taxon>Pleurodelinae</taxon>
        <taxon>Pleurodeles</taxon>
    </lineage>
</organism>
<sequence length="122" mass="13928">MAEELTSVGIMEASGDMRLILTEMQCSVTKSDGKIDIMSFRMYRMSDCLDKHKKHLNMVKRQVYKVEDEQVSTLAAQQKLDKALTVLQAMAEDLGARLRHNNIWIVELAVSTNTGKMEKFME</sequence>
<gene>
    <name evidence="1" type="ORF">NDU88_005235</name>
</gene>
<evidence type="ECO:0000313" key="2">
    <source>
        <dbReference type="Proteomes" id="UP001066276"/>
    </source>
</evidence>
<dbReference type="EMBL" id="JANPWB010000009">
    <property type="protein sequence ID" value="KAJ1152460.1"/>
    <property type="molecule type" value="Genomic_DNA"/>
</dbReference>
<dbReference type="AlphaFoldDB" id="A0AAV7RKF9"/>
<accession>A0AAV7RKF9</accession>
<reference evidence="1" key="1">
    <citation type="journal article" date="2022" name="bioRxiv">
        <title>Sequencing and chromosome-scale assembly of the giantPleurodeles waltlgenome.</title>
        <authorList>
            <person name="Brown T."/>
            <person name="Elewa A."/>
            <person name="Iarovenko S."/>
            <person name="Subramanian E."/>
            <person name="Araus A.J."/>
            <person name="Petzold A."/>
            <person name="Susuki M."/>
            <person name="Suzuki K.-i.T."/>
            <person name="Hayashi T."/>
            <person name="Toyoda A."/>
            <person name="Oliveira C."/>
            <person name="Osipova E."/>
            <person name="Leigh N.D."/>
            <person name="Simon A."/>
            <person name="Yun M.H."/>
        </authorList>
    </citation>
    <scope>NUCLEOTIDE SEQUENCE</scope>
    <source>
        <strain evidence="1">20211129_DDA</strain>
        <tissue evidence="1">Liver</tissue>
    </source>
</reference>
<comment type="caution">
    <text evidence="1">The sequence shown here is derived from an EMBL/GenBank/DDBJ whole genome shotgun (WGS) entry which is preliminary data.</text>
</comment>
<proteinExistence type="predicted"/>
<evidence type="ECO:0000313" key="1">
    <source>
        <dbReference type="EMBL" id="KAJ1152460.1"/>
    </source>
</evidence>
<keyword evidence="2" id="KW-1185">Reference proteome</keyword>